<dbReference type="RefSeq" id="WP_015243652.1">
    <property type="nucleotide sequence ID" value="NC_019892.1"/>
</dbReference>
<dbReference type="Proteomes" id="UP000010798">
    <property type="component" value="Chromosome"/>
</dbReference>
<proteinExistence type="predicted"/>
<sequence>MAVFTDLDLRVSNPPFDTTEYNRRLSGCQLVAKRMPLVHVSGRERAFKVTVLEPPHEIPTSDDHSYCTDYTRHAEKLLGLQPSAYFYAGRAHPGFGVVAMAFAPHCEADHTGTVTPFDTGGLVHPERFIKIRLTDPGSEAELVAYGQASQLLLDRWREVFAQILAAYFLTDAEYWTGRPRSLDLEGLYELNRDWRAWTFEVRFHEGQSIHQREAWCADEPTMESLRRLLDAQHTTPPGDPPTPLERFLQGPRSLAPAGTPEFCERLEQWVREQVMS</sequence>
<keyword evidence="2" id="KW-1185">Reference proteome</keyword>
<protein>
    <submittedName>
        <fullName evidence="1">Uncharacterized protein</fullName>
    </submittedName>
</protein>
<name>L0D5E1_SINAD</name>
<reference evidence="1 2" key="1">
    <citation type="submission" date="2012-02" db="EMBL/GenBank/DDBJ databases">
        <title>Complete sequence of chromosome of Singulisphaera acidiphila DSM 18658.</title>
        <authorList>
            <consortium name="US DOE Joint Genome Institute (JGI-PGF)"/>
            <person name="Lucas S."/>
            <person name="Copeland A."/>
            <person name="Lapidus A."/>
            <person name="Glavina del Rio T."/>
            <person name="Dalin E."/>
            <person name="Tice H."/>
            <person name="Bruce D."/>
            <person name="Goodwin L."/>
            <person name="Pitluck S."/>
            <person name="Peters L."/>
            <person name="Ovchinnikova G."/>
            <person name="Chertkov O."/>
            <person name="Kyrpides N."/>
            <person name="Mavromatis K."/>
            <person name="Ivanova N."/>
            <person name="Brettin T."/>
            <person name="Detter J.C."/>
            <person name="Han C."/>
            <person name="Larimer F."/>
            <person name="Land M."/>
            <person name="Hauser L."/>
            <person name="Markowitz V."/>
            <person name="Cheng J.-F."/>
            <person name="Hugenholtz P."/>
            <person name="Woyke T."/>
            <person name="Wu D."/>
            <person name="Tindall B."/>
            <person name="Pomrenke H."/>
            <person name="Brambilla E."/>
            <person name="Klenk H.-P."/>
            <person name="Eisen J.A."/>
        </authorList>
    </citation>
    <scope>NUCLEOTIDE SEQUENCE [LARGE SCALE GENOMIC DNA]</scope>
    <source>
        <strain evidence="2">ATCC BAA-1392 / DSM 18658 / VKM B-2454 / MOB10</strain>
    </source>
</reference>
<gene>
    <name evidence="1" type="ordered locus">Sinac_0003</name>
</gene>
<dbReference type="HOGENOM" id="CLU_1007956_0_0_0"/>
<evidence type="ECO:0000313" key="2">
    <source>
        <dbReference type="Proteomes" id="UP000010798"/>
    </source>
</evidence>
<dbReference type="KEGG" id="saci:Sinac_0003"/>
<dbReference type="STRING" id="886293.Sinac_0003"/>
<dbReference type="OrthoDB" id="9869315at2"/>
<evidence type="ECO:0000313" key="1">
    <source>
        <dbReference type="EMBL" id="AGA24467.1"/>
    </source>
</evidence>
<dbReference type="EMBL" id="CP003364">
    <property type="protein sequence ID" value="AGA24467.1"/>
    <property type="molecule type" value="Genomic_DNA"/>
</dbReference>
<dbReference type="AlphaFoldDB" id="L0D5E1"/>
<organism evidence="1 2">
    <name type="scientific">Singulisphaera acidiphila (strain ATCC BAA-1392 / DSM 18658 / VKM B-2454 / MOB10)</name>
    <dbReference type="NCBI Taxonomy" id="886293"/>
    <lineage>
        <taxon>Bacteria</taxon>
        <taxon>Pseudomonadati</taxon>
        <taxon>Planctomycetota</taxon>
        <taxon>Planctomycetia</taxon>
        <taxon>Isosphaerales</taxon>
        <taxon>Isosphaeraceae</taxon>
        <taxon>Singulisphaera</taxon>
    </lineage>
</organism>
<accession>L0D5E1</accession>